<dbReference type="Proteomes" id="UP000218231">
    <property type="component" value="Unassembled WGS sequence"/>
</dbReference>
<keyword evidence="3" id="KW-1185">Reference proteome</keyword>
<organism evidence="2 3">
    <name type="scientific">Diploscapter pachys</name>
    <dbReference type="NCBI Taxonomy" id="2018661"/>
    <lineage>
        <taxon>Eukaryota</taxon>
        <taxon>Metazoa</taxon>
        <taxon>Ecdysozoa</taxon>
        <taxon>Nematoda</taxon>
        <taxon>Chromadorea</taxon>
        <taxon>Rhabditida</taxon>
        <taxon>Rhabditina</taxon>
        <taxon>Rhabditomorpha</taxon>
        <taxon>Rhabditoidea</taxon>
        <taxon>Rhabditidae</taxon>
        <taxon>Diploscapter</taxon>
    </lineage>
</organism>
<accession>A0A2A2J6A0</accession>
<feature type="compositionally biased region" description="Polar residues" evidence="1">
    <location>
        <begin position="53"/>
        <end position="65"/>
    </location>
</feature>
<feature type="compositionally biased region" description="Basic and acidic residues" evidence="1">
    <location>
        <begin position="66"/>
        <end position="76"/>
    </location>
</feature>
<protein>
    <submittedName>
        <fullName evidence="2">Uncharacterized protein</fullName>
    </submittedName>
</protein>
<feature type="region of interest" description="Disordered" evidence="1">
    <location>
        <begin position="53"/>
        <end position="149"/>
    </location>
</feature>
<feature type="compositionally biased region" description="Low complexity" evidence="1">
    <location>
        <begin position="87"/>
        <end position="103"/>
    </location>
</feature>
<comment type="caution">
    <text evidence="2">The sequence shown here is derived from an EMBL/GenBank/DDBJ whole genome shotgun (WGS) entry which is preliminary data.</text>
</comment>
<sequence>MYTGRLKGTTQAEGKTNPRTRHEKIETQVDLCESFPGPKQVVRCQNCPSSLCAHSSSMHRATRTSFETKMEGDVKMRPSVPPPYRNTSIRSSSGSVSTPTVHSHPLDPPYAVTPPTQLNFNPSVNLYRQTSRQSAAVSTPKGHGHYGKR</sequence>
<reference evidence="2 3" key="1">
    <citation type="journal article" date="2017" name="Curr. Biol.">
        <title>Genome architecture and evolution of a unichromosomal asexual nematode.</title>
        <authorList>
            <person name="Fradin H."/>
            <person name="Zegar C."/>
            <person name="Gutwein M."/>
            <person name="Lucas J."/>
            <person name="Kovtun M."/>
            <person name="Corcoran D."/>
            <person name="Baugh L.R."/>
            <person name="Kiontke K."/>
            <person name="Gunsalus K."/>
            <person name="Fitch D.H."/>
            <person name="Piano F."/>
        </authorList>
    </citation>
    <scope>NUCLEOTIDE SEQUENCE [LARGE SCALE GENOMIC DNA]</scope>
    <source>
        <strain evidence="2">PF1309</strain>
    </source>
</reference>
<dbReference type="AlphaFoldDB" id="A0A2A2J6A0"/>
<name>A0A2A2J6A0_9BILA</name>
<dbReference type="EMBL" id="LIAE01010657">
    <property type="protein sequence ID" value="PAV57155.1"/>
    <property type="molecule type" value="Genomic_DNA"/>
</dbReference>
<proteinExistence type="predicted"/>
<feature type="compositionally biased region" description="Polar residues" evidence="1">
    <location>
        <begin position="114"/>
        <end position="137"/>
    </location>
</feature>
<evidence type="ECO:0000256" key="1">
    <source>
        <dbReference type="SAM" id="MobiDB-lite"/>
    </source>
</evidence>
<feature type="region of interest" description="Disordered" evidence="1">
    <location>
        <begin position="1"/>
        <end position="22"/>
    </location>
</feature>
<evidence type="ECO:0000313" key="2">
    <source>
        <dbReference type="EMBL" id="PAV57155.1"/>
    </source>
</evidence>
<evidence type="ECO:0000313" key="3">
    <source>
        <dbReference type="Proteomes" id="UP000218231"/>
    </source>
</evidence>
<gene>
    <name evidence="2" type="ORF">WR25_26170</name>
</gene>